<dbReference type="Proteomes" id="UP000319731">
    <property type="component" value="Unassembled WGS sequence"/>
</dbReference>
<evidence type="ECO:0000256" key="7">
    <source>
        <dbReference type="ARBA" id="ARBA00047899"/>
    </source>
</evidence>
<dbReference type="PROSITE" id="PS00107">
    <property type="entry name" value="PROTEIN_KINASE_ATP"/>
    <property type="match status" value="1"/>
</dbReference>
<comment type="caution">
    <text evidence="12">The sequence shown here is derived from an EMBL/GenBank/DDBJ whole genome shotgun (WGS) entry which is preliminary data.</text>
</comment>
<reference evidence="12 13" key="1">
    <citation type="journal article" date="2019" name="Sci. Rep.">
        <title>Comparative genomics of chytrid fungi reveal insights into the obligate biotrophic and pathogenic lifestyle of Synchytrium endobioticum.</title>
        <authorList>
            <person name="van de Vossenberg B.T.L.H."/>
            <person name="Warris S."/>
            <person name="Nguyen H.D.T."/>
            <person name="van Gent-Pelzer M.P.E."/>
            <person name="Joly D.L."/>
            <person name="van de Geest H.C."/>
            <person name="Bonants P.J.M."/>
            <person name="Smith D.S."/>
            <person name="Levesque C.A."/>
            <person name="van der Lee T.A.J."/>
        </authorList>
    </citation>
    <scope>NUCLEOTIDE SEQUENCE [LARGE SCALE GENOMIC DNA]</scope>
    <source>
        <strain evidence="12 13">JEL517</strain>
    </source>
</reference>
<proteinExistence type="predicted"/>
<dbReference type="PANTHER" id="PTHR24343">
    <property type="entry name" value="SERINE/THREONINE KINASE"/>
    <property type="match status" value="1"/>
</dbReference>
<evidence type="ECO:0000256" key="9">
    <source>
        <dbReference type="PROSITE-ProRule" id="PRU10141"/>
    </source>
</evidence>
<evidence type="ECO:0000256" key="5">
    <source>
        <dbReference type="ARBA" id="ARBA00022777"/>
    </source>
</evidence>
<feature type="region of interest" description="Disordered" evidence="10">
    <location>
        <begin position="316"/>
        <end position="370"/>
    </location>
</feature>
<feature type="compositionally biased region" description="Polar residues" evidence="10">
    <location>
        <begin position="547"/>
        <end position="559"/>
    </location>
</feature>
<dbReference type="GO" id="GO:0004674">
    <property type="term" value="F:protein serine/threonine kinase activity"/>
    <property type="evidence" value="ECO:0007669"/>
    <property type="project" value="UniProtKB-KW"/>
</dbReference>
<name>A0A507BUH6_9FUNG</name>
<dbReference type="Gene3D" id="1.10.510.10">
    <property type="entry name" value="Transferase(Phosphotransferase) domain 1"/>
    <property type="match status" value="1"/>
</dbReference>
<feature type="region of interest" description="Disordered" evidence="10">
    <location>
        <begin position="235"/>
        <end position="264"/>
    </location>
</feature>
<gene>
    <name evidence="12" type="ORF">SmJEL517_g04330</name>
</gene>
<evidence type="ECO:0000256" key="1">
    <source>
        <dbReference type="ARBA" id="ARBA00012513"/>
    </source>
</evidence>
<dbReference type="GO" id="GO:0005829">
    <property type="term" value="C:cytosol"/>
    <property type="evidence" value="ECO:0007669"/>
    <property type="project" value="TreeGrafter"/>
</dbReference>
<dbReference type="SUPFAM" id="SSF56112">
    <property type="entry name" value="Protein kinase-like (PK-like)"/>
    <property type="match status" value="1"/>
</dbReference>
<protein>
    <recommendedName>
        <fullName evidence="1">non-specific serine/threonine protein kinase</fullName>
        <ecNumber evidence="1">2.7.11.1</ecNumber>
    </recommendedName>
</protein>
<accession>A0A507BUH6</accession>
<evidence type="ECO:0000256" key="2">
    <source>
        <dbReference type="ARBA" id="ARBA00022527"/>
    </source>
</evidence>
<dbReference type="PROSITE" id="PS00108">
    <property type="entry name" value="PROTEIN_KINASE_ST"/>
    <property type="match status" value="1"/>
</dbReference>
<comment type="catalytic activity">
    <reaction evidence="7">
        <text>L-threonyl-[protein] + ATP = O-phospho-L-threonyl-[protein] + ADP + H(+)</text>
        <dbReference type="Rhea" id="RHEA:46608"/>
        <dbReference type="Rhea" id="RHEA-COMP:11060"/>
        <dbReference type="Rhea" id="RHEA-COMP:11605"/>
        <dbReference type="ChEBI" id="CHEBI:15378"/>
        <dbReference type="ChEBI" id="CHEBI:30013"/>
        <dbReference type="ChEBI" id="CHEBI:30616"/>
        <dbReference type="ChEBI" id="CHEBI:61977"/>
        <dbReference type="ChEBI" id="CHEBI:456216"/>
        <dbReference type="EC" id="2.7.11.1"/>
    </reaction>
</comment>
<feature type="region of interest" description="Disordered" evidence="10">
    <location>
        <begin position="407"/>
        <end position="455"/>
    </location>
</feature>
<feature type="compositionally biased region" description="Polar residues" evidence="10">
    <location>
        <begin position="200"/>
        <end position="213"/>
    </location>
</feature>
<dbReference type="GO" id="GO:0005524">
    <property type="term" value="F:ATP binding"/>
    <property type="evidence" value="ECO:0007669"/>
    <property type="project" value="UniProtKB-UniRule"/>
</dbReference>
<evidence type="ECO:0000313" key="12">
    <source>
        <dbReference type="EMBL" id="TPX32597.1"/>
    </source>
</evidence>
<feature type="binding site" evidence="9">
    <location>
        <position position="644"/>
    </location>
    <ligand>
        <name>ATP</name>
        <dbReference type="ChEBI" id="CHEBI:30616"/>
    </ligand>
</feature>
<dbReference type="EC" id="2.7.11.1" evidence="1"/>
<dbReference type="InterPro" id="IPR000719">
    <property type="entry name" value="Prot_kinase_dom"/>
</dbReference>
<evidence type="ECO:0000256" key="6">
    <source>
        <dbReference type="ARBA" id="ARBA00022840"/>
    </source>
</evidence>
<feature type="compositionally biased region" description="Polar residues" evidence="10">
    <location>
        <begin position="321"/>
        <end position="338"/>
    </location>
</feature>
<feature type="domain" description="Protein kinase" evidence="11">
    <location>
        <begin position="608"/>
        <end position="886"/>
    </location>
</feature>
<comment type="catalytic activity">
    <reaction evidence="8">
        <text>L-seryl-[protein] + ATP = O-phospho-L-seryl-[protein] + ADP + H(+)</text>
        <dbReference type="Rhea" id="RHEA:17989"/>
        <dbReference type="Rhea" id="RHEA-COMP:9863"/>
        <dbReference type="Rhea" id="RHEA-COMP:11604"/>
        <dbReference type="ChEBI" id="CHEBI:15378"/>
        <dbReference type="ChEBI" id="CHEBI:29999"/>
        <dbReference type="ChEBI" id="CHEBI:30616"/>
        <dbReference type="ChEBI" id="CHEBI:83421"/>
        <dbReference type="ChEBI" id="CHEBI:456216"/>
        <dbReference type="EC" id="2.7.11.1"/>
    </reaction>
</comment>
<feature type="compositionally biased region" description="Low complexity" evidence="10">
    <location>
        <begin position="562"/>
        <end position="577"/>
    </location>
</feature>
<feature type="region of interest" description="Disordered" evidence="10">
    <location>
        <begin position="547"/>
        <end position="604"/>
    </location>
</feature>
<dbReference type="STRING" id="1806994.A0A507BUH6"/>
<feature type="region of interest" description="Disordered" evidence="10">
    <location>
        <begin position="19"/>
        <end position="90"/>
    </location>
</feature>
<sequence>MDANQEDAQALDVVIRISVASTNSLQRTSPSNTQSEESPKSVGSALASQQPISENHGEEKDASTVIAGHNGTKSMTQLPPPSQPQRSESREILSEFTQLGIHNRFPKYIPGQSGPYMSHVNSACTSPLTSATNISADHEHALPDLSLGPAAMSKRPIVGSNSSVRSVSQNGISASAGAIGASTGDMQVQDIVDDEHRNYTSLDSTSKSHTPLMSGSLHPMDTITEATSIENIHNIGKPEHSASPLGIPPVSPVIRPISRNKSNSSTHLFEKGAETTMVASTPQQATSDEQLHTTSLASRTRDDTLTRKRNFLHRLFHRESVTSQDGVETTPTHSSPGISSAEPLDGTSTPDDEAPSTGGGGPRDSHEFRRGRSSVNGIALSDTHRPKSIVSKIFGLYYHASSPDDDINAVDGGHERTQSMGSQENLSTTKDKENPCRDGTTSPDIPGSPKHTGSSFISSYASTTEHSESAGHALAFSFFRRHHPSITASGATDHHGNHMHDDTTKECTEHHTNNLLREILIHRRSKHHSATPVGTTPTSHNAVAPNNSATNLAFSSSPHPITPVTDSSSASASPSVDDGSPMTMSSTPKSRFSMHRTASEQSMTEKYGRVDEVLGRGANAVVKLAHKVSEPVLGCSHEKLYAVKEFRKQRKCESYKEYIKKLVAEFCISSSMHNENVVETVDLIQDERDRWCEVMEYLGGGDLFSYIAKGLLKDVDAINCYFKQVVQGVAYIHSMGVAHRDLKPENLLLDISYGTLKITDFGVSEVYRTAFEKAPRKAKGLCGSEPYIAPEEWEEGAEYDPCKVDVWAIGIIYYTMIYNSVPWRASKQGDTHYQCYLSRRHPGPPAHGFIPFDRQPPGTRDMLYRLLDPSADQRISITEIMNDPWFMKIESCKLATKDTHVVGHHHESPAPK</sequence>
<dbReference type="GeneID" id="42005555"/>
<dbReference type="OrthoDB" id="6513151at2759"/>
<dbReference type="InterPro" id="IPR011009">
    <property type="entry name" value="Kinase-like_dom_sf"/>
</dbReference>
<feature type="compositionally biased region" description="Polar residues" evidence="10">
    <location>
        <begin position="19"/>
        <end position="36"/>
    </location>
</feature>
<evidence type="ECO:0000256" key="4">
    <source>
        <dbReference type="ARBA" id="ARBA00022741"/>
    </source>
</evidence>
<dbReference type="Pfam" id="PF00069">
    <property type="entry name" value="Pkinase"/>
    <property type="match status" value="1"/>
</dbReference>
<evidence type="ECO:0000256" key="3">
    <source>
        <dbReference type="ARBA" id="ARBA00022679"/>
    </source>
</evidence>
<dbReference type="RefSeq" id="XP_031023775.1">
    <property type="nucleotide sequence ID" value="XM_031170258.1"/>
</dbReference>
<dbReference type="AlphaFoldDB" id="A0A507BUH6"/>
<dbReference type="InterPro" id="IPR008271">
    <property type="entry name" value="Ser/Thr_kinase_AS"/>
</dbReference>
<dbReference type="CDD" id="cd13994">
    <property type="entry name" value="STKc_HAL4_like"/>
    <property type="match status" value="1"/>
</dbReference>
<organism evidence="12 13">
    <name type="scientific">Synchytrium microbalum</name>
    <dbReference type="NCBI Taxonomy" id="1806994"/>
    <lineage>
        <taxon>Eukaryota</taxon>
        <taxon>Fungi</taxon>
        <taxon>Fungi incertae sedis</taxon>
        <taxon>Chytridiomycota</taxon>
        <taxon>Chytridiomycota incertae sedis</taxon>
        <taxon>Chytridiomycetes</taxon>
        <taxon>Synchytriales</taxon>
        <taxon>Synchytriaceae</taxon>
        <taxon>Synchytrium</taxon>
    </lineage>
</organism>
<keyword evidence="6 9" id="KW-0067">ATP-binding</keyword>
<keyword evidence="3" id="KW-0808">Transferase</keyword>
<dbReference type="EMBL" id="QEAO01000028">
    <property type="protein sequence ID" value="TPX32597.1"/>
    <property type="molecule type" value="Genomic_DNA"/>
</dbReference>
<evidence type="ECO:0000313" key="13">
    <source>
        <dbReference type="Proteomes" id="UP000319731"/>
    </source>
</evidence>
<evidence type="ECO:0000256" key="8">
    <source>
        <dbReference type="ARBA" id="ARBA00048679"/>
    </source>
</evidence>
<keyword evidence="13" id="KW-1185">Reference proteome</keyword>
<dbReference type="PANTHER" id="PTHR24343:SF558">
    <property type="entry name" value="PROTEIN KINASE DOMAIN-CONTAINING PROTEIN"/>
    <property type="match status" value="1"/>
</dbReference>
<feature type="region of interest" description="Disordered" evidence="10">
    <location>
        <begin position="277"/>
        <end position="302"/>
    </location>
</feature>
<feature type="compositionally biased region" description="Polar residues" evidence="10">
    <location>
        <begin position="418"/>
        <end position="428"/>
    </location>
</feature>
<evidence type="ECO:0000259" key="11">
    <source>
        <dbReference type="PROSITE" id="PS50011"/>
    </source>
</evidence>
<feature type="compositionally biased region" description="Polar residues" evidence="10">
    <location>
        <begin position="277"/>
        <end position="298"/>
    </location>
</feature>
<dbReference type="PROSITE" id="PS50011">
    <property type="entry name" value="PROTEIN_KINASE_DOM"/>
    <property type="match status" value="1"/>
</dbReference>
<keyword evidence="5" id="KW-0418">Kinase</keyword>
<dbReference type="InterPro" id="IPR017441">
    <property type="entry name" value="Protein_kinase_ATP_BS"/>
</dbReference>
<keyword evidence="4 9" id="KW-0547">Nucleotide-binding</keyword>
<dbReference type="SMART" id="SM00220">
    <property type="entry name" value="S_TKc"/>
    <property type="match status" value="1"/>
</dbReference>
<feature type="region of interest" description="Disordered" evidence="10">
    <location>
        <begin position="200"/>
        <end position="219"/>
    </location>
</feature>
<evidence type="ECO:0000256" key="10">
    <source>
        <dbReference type="SAM" id="MobiDB-lite"/>
    </source>
</evidence>
<keyword evidence="2" id="KW-0723">Serine/threonine-protein kinase</keyword>